<dbReference type="EMBL" id="QRDZ01000019">
    <property type="protein sequence ID" value="RED65453.1"/>
    <property type="molecule type" value="Genomic_DNA"/>
</dbReference>
<dbReference type="InterPro" id="IPR050490">
    <property type="entry name" value="Bact_solute-bd_prot1"/>
</dbReference>
<evidence type="ECO:0000256" key="2">
    <source>
        <dbReference type="SAM" id="MobiDB-lite"/>
    </source>
</evidence>
<keyword evidence="5" id="KW-1185">Reference proteome</keyword>
<feature type="chain" id="PRO_5038534934" evidence="3">
    <location>
        <begin position="22"/>
        <end position="571"/>
    </location>
</feature>
<name>A0A3D9IUI0_9BACL</name>
<dbReference type="Gene3D" id="3.40.190.10">
    <property type="entry name" value="Periplasmic binding protein-like II"/>
    <property type="match status" value="3"/>
</dbReference>
<evidence type="ECO:0000313" key="5">
    <source>
        <dbReference type="Proteomes" id="UP000256977"/>
    </source>
</evidence>
<organism evidence="4 5">
    <name type="scientific">Cohnella phaseoli</name>
    <dbReference type="NCBI Taxonomy" id="456490"/>
    <lineage>
        <taxon>Bacteria</taxon>
        <taxon>Bacillati</taxon>
        <taxon>Bacillota</taxon>
        <taxon>Bacilli</taxon>
        <taxon>Bacillales</taxon>
        <taxon>Paenibacillaceae</taxon>
        <taxon>Cohnella</taxon>
    </lineage>
</organism>
<reference evidence="4 5" key="1">
    <citation type="submission" date="2018-07" db="EMBL/GenBank/DDBJ databases">
        <title>Genomic Encyclopedia of Type Strains, Phase III (KMG-III): the genomes of soil and plant-associated and newly described type strains.</title>
        <authorList>
            <person name="Whitman W."/>
        </authorList>
    </citation>
    <scope>NUCLEOTIDE SEQUENCE [LARGE SCALE GENOMIC DNA]</scope>
    <source>
        <strain evidence="4 5">CECT 7287</strain>
    </source>
</reference>
<evidence type="ECO:0000313" key="4">
    <source>
        <dbReference type="EMBL" id="RED65453.1"/>
    </source>
</evidence>
<proteinExistence type="predicted"/>
<feature type="region of interest" description="Disordered" evidence="2">
    <location>
        <begin position="26"/>
        <end position="65"/>
    </location>
</feature>
<dbReference type="OrthoDB" id="9787283at2"/>
<dbReference type="AlphaFoldDB" id="A0A3D9IUI0"/>
<keyword evidence="1 3" id="KW-0732">Signal</keyword>
<dbReference type="PANTHER" id="PTHR43649:SF33">
    <property type="entry name" value="POLYGALACTURONAN_RHAMNOGALACTURONAN-BINDING PROTEIN YTCQ"/>
    <property type="match status" value="1"/>
</dbReference>
<accession>A0A3D9IUI0</accession>
<sequence>MRIKTGSGLITVLMVAALMLAACSNSNGSSSPSSSSPEASSSAPASESASPSAAEQPKEPLGKYPEPVTVSMVLGARTPESKDVPSGLTPDQNGYLKKLKEMTNIEVKYAWTVPYEQFTQKFKLSIASGDLPDVMWVDQVTFEQFKEQGILGDLTEAYRDYASPTIKKWMEFDGGATMNMMKSEDGKLLGLPSYSDANQSLQTLWIRADWLKNVGLEAPRTFEELEKVADAFAHNDPDQDGQQDTYGLALMKSLNFWGFDARGFFYTLGAYPYNFIPGADGKLVAGETLPETKDALAKLADWYKKGLLDKEWAFKDENKVVEDMIAGKVGLSFGEWWYPNWPLNLVKDNDPKAEWINVPLPSYNGNPGKSLVPRARLGKILVVNKNFAHPEAAIKMANFYPEMTKKEYNDVATPANGYVYEWFEPRVSNPTEMETNYIQVNEALKANNDSYEFENGSGALLYETAKKYASGDQASWGLTFSRASEDGGWGVTRQVRDSGQIVRSGFAGPPTPTQVEKGASLLKLTDETFTKIIMGSASVDEFDKYVEDWKKLGGNDITAEVNDWYAKNPMK</sequence>
<dbReference type="Proteomes" id="UP000256977">
    <property type="component" value="Unassembled WGS sequence"/>
</dbReference>
<evidence type="ECO:0000256" key="3">
    <source>
        <dbReference type="SAM" id="SignalP"/>
    </source>
</evidence>
<dbReference type="SUPFAM" id="SSF53850">
    <property type="entry name" value="Periplasmic binding protein-like II"/>
    <property type="match status" value="1"/>
</dbReference>
<dbReference type="RefSeq" id="WP_116062855.1">
    <property type="nucleotide sequence ID" value="NZ_QRDZ01000019.1"/>
</dbReference>
<dbReference type="CDD" id="cd13580">
    <property type="entry name" value="PBP2_AlgQ_like_1"/>
    <property type="match status" value="1"/>
</dbReference>
<evidence type="ECO:0000256" key="1">
    <source>
        <dbReference type="ARBA" id="ARBA00022729"/>
    </source>
</evidence>
<feature type="compositionally biased region" description="Low complexity" evidence="2">
    <location>
        <begin position="29"/>
        <end position="55"/>
    </location>
</feature>
<gene>
    <name evidence="4" type="ORF">DFP98_11993</name>
</gene>
<feature type="signal peptide" evidence="3">
    <location>
        <begin position="1"/>
        <end position="21"/>
    </location>
</feature>
<protein>
    <submittedName>
        <fullName evidence="4">Putative aldouronate transport system substrate-binding protein</fullName>
    </submittedName>
</protein>
<dbReference type="PANTHER" id="PTHR43649">
    <property type="entry name" value="ARABINOSE-BINDING PROTEIN-RELATED"/>
    <property type="match status" value="1"/>
</dbReference>
<comment type="caution">
    <text evidence="4">The sequence shown here is derived from an EMBL/GenBank/DDBJ whole genome shotgun (WGS) entry which is preliminary data.</text>
</comment>
<dbReference type="PROSITE" id="PS51257">
    <property type="entry name" value="PROKAR_LIPOPROTEIN"/>
    <property type="match status" value="1"/>
</dbReference>